<feature type="domain" description="Saccharopine dehydrogenase NADP binding" evidence="1">
    <location>
        <begin position="7"/>
        <end position="127"/>
    </location>
</feature>
<accession>A0ABQ4I0S1</accession>
<dbReference type="Proteomes" id="UP000647017">
    <property type="component" value="Unassembled WGS sequence"/>
</dbReference>
<evidence type="ECO:0000313" key="3">
    <source>
        <dbReference type="Proteomes" id="UP000647017"/>
    </source>
</evidence>
<gene>
    <name evidence="2" type="ORF">Van01_47370</name>
</gene>
<evidence type="ECO:0000313" key="2">
    <source>
        <dbReference type="EMBL" id="GIJ11523.1"/>
    </source>
</evidence>
<dbReference type="Pfam" id="PF03435">
    <property type="entry name" value="Sacchrp_dh_NADP"/>
    <property type="match status" value="1"/>
</dbReference>
<sequence>MGSDAQVAVFGAYGHTGRFVVDELGERGYLPLLVGRDEEKLLALARTRPGLEARQASVDDPASLDRALRGATAVINCAGPFASTAAALVAAALRAGIPYVDVAAEIEANLDTFRHFAAPARAAGIVVVPAMAFFGGLGDLLVTTVMDDWSAADEVHVAYGLSNWRPTAGTRASGSVSAQRRGHRRVRYTGGKLEYHDDALPTLQWPFPAPLGPRRVIGDFTMADVVTVPSHLTVPLVRTYMAATAAADLSAADTSAPTVVDGRGRSGQTFVVDVLVRAGGTSRRLAATGQDIYAISAPLAVEAVDRILTGRTRTVGVASAGAAFDAPDFLAALSPDLSLHVPRESAPAGSGPDLSLLR</sequence>
<name>A0ABQ4I0S1_9ACTN</name>
<dbReference type="PANTHER" id="PTHR43781:SF1">
    <property type="entry name" value="SACCHAROPINE DEHYDROGENASE"/>
    <property type="match status" value="1"/>
</dbReference>
<dbReference type="SUPFAM" id="SSF51735">
    <property type="entry name" value="NAD(P)-binding Rossmann-fold domains"/>
    <property type="match status" value="1"/>
</dbReference>
<dbReference type="PANTHER" id="PTHR43781">
    <property type="entry name" value="SACCHAROPINE DEHYDROGENASE"/>
    <property type="match status" value="1"/>
</dbReference>
<organism evidence="2 3">
    <name type="scientific">Micromonospora andamanensis</name>
    <dbReference type="NCBI Taxonomy" id="1287068"/>
    <lineage>
        <taxon>Bacteria</taxon>
        <taxon>Bacillati</taxon>
        <taxon>Actinomycetota</taxon>
        <taxon>Actinomycetes</taxon>
        <taxon>Micromonosporales</taxon>
        <taxon>Micromonosporaceae</taxon>
        <taxon>Micromonospora</taxon>
    </lineage>
</organism>
<dbReference type="Gene3D" id="3.40.50.720">
    <property type="entry name" value="NAD(P)-binding Rossmann-like Domain"/>
    <property type="match status" value="1"/>
</dbReference>
<dbReference type="InterPro" id="IPR036291">
    <property type="entry name" value="NAD(P)-bd_dom_sf"/>
</dbReference>
<dbReference type="EMBL" id="BOOZ01000034">
    <property type="protein sequence ID" value="GIJ11523.1"/>
    <property type="molecule type" value="Genomic_DNA"/>
</dbReference>
<dbReference type="InterPro" id="IPR005097">
    <property type="entry name" value="Sacchrp_dh_NADP-bd"/>
</dbReference>
<keyword evidence="3" id="KW-1185">Reference proteome</keyword>
<protein>
    <submittedName>
        <fullName evidence="2">Saccharopine dehydrogenase</fullName>
    </submittedName>
</protein>
<dbReference type="RefSeq" id="WP_204011694.1">
    <property type="nucleotide sequence ID" value="NZ_BOOZ01000034.1"/>
</dbReference>
<comment type="caution">
    <text evidence="2">The sequence shown here is derived from an EMBL/GenBank/DDBJ whole genome shotgun (WGS) entry which is preliminary data.</text>
</comment>
<proteinExistence type="predicted"/>
<reference evidence="2 3" key="1">
    <citation type="submission" date="2021-01" db="EMBL/GenBank/DDBJ databases">
        <title>Whole genome shotgun sequence of Verrucosispora andamanensis NBRC 109075.</title>
        <authorList>
            <person name="Komaki H."/>
            <person name="Tamura T."/>
        </authorList>
    </citation>
    <scope>NUCLEOTIDE SEQUENCE [LARGE SCALE GENOMIC DNA]</scope>
    <source>
        <strain evidence="2 3">NBRC 109075</strain>
    </source>
</reference>
<evidence type="ECO:0000259" key="1">
    <source>
        <dbReference type="Pfam" id="PF03435"/>
    </source>
</evidence>